<dbReference type="AlphaFoldDB" id="A0A7S3QXT7"/>
<feature type="region of interest" description="Disordered" evidence="1">
    <location>
        <begin position="1"/>
        <end position="436"/>
    </location>
</feature>
<evidence type="ECO:0000256" key="1">
    <source>
        <dbReference type="SAM" id="MobiDB-lite"/>
    </source>
</evidence>
<dbReference type="EMBL" id="HBIP01019089">
    <property type="protein sequence ID" value="CAE0496243.1"/>
    <property type="molecule type" value="Transcribed_RNA"/>
</dbReference>
<feature type="compositionally biased region" description="Low complexity" evidence="1">
    <location>
        <begin position="40"/>
        <end position="53"/>
    </location>
</feature>
<accession>A0A7S3QXT7</accession>
<feature type="compositionally biased region" description="Low complexity" evidence="1">
    <location>
        <begin position="558"/>
        <end position="575"/>
    </location>
</feature>
<protein>
    <submittedName>
        <fullName evidence="2">Uncharacterized protein</fullName>
    </submittedName>
</protein>
<proteinExistence type="predicted"/>
<sequence>MHNEEDGERSPTGSPIIVSPHRSPNADYMRILTRLRHTPGDGSSSPGASPVSSIQVRSPPPTACPPQPDSIWDSTMLIAHGTYDHLDPFREPQKTTPQLQLTAGDSQPALSPAVPPPQAATGSQSLRSHPSSPTATDHSPAPFMDLSSKPEPPPATANSAPREPLVQKAPQYSSAPEGQQKQQQHPQRAPIQQQQQQQQPQGAPTQQQQQQQQQQHQSLAASAGGAEKKQPRVTKKLRHARQKQQQQQAEQLRQLRAPGQQEAEEVPMEPHADSDQVVLPPQQQQEQQQQQSQPQDQPQPWQQQHDQQQQQENHHHHQQQQQQAEQQQAKQPGKQGAFGAAGTAAEPGRLTHHPGAPDSPSEGASRADAKEAATGVALPLGKDQRCFASARQRSGRDDADQGVFTSAREGAGRDMAAPGPAKRAGRGSRLAGMRGKAGTMGAQAVCQGAAHYRAAGDDDDGDYQEGLPEVLNTVYQQQQQEGQQLQQPQHVGASAYSLPRSVFTQGPVAVSEQNSPTSIFSHQQWGYPAALQQHGHNNLPYNMAGRSSAPPALPVLDSRAGPPSAAEGGSSSSQPHAANTTGPHMLGPTSSSALPATSTSSVLTQPIGRPPLAVPARRAAARGVNNNTGSGSINTEGQKGAGATAAPTGAASSSAAAAAPPPATGVPCAPPLSLSGPLPFQGFPSQLQVPGVSGALWAQLMGSGGGGAASALSGGSVGASGGSGAAVAAAAASAGASKALPLVPGAPQSVAAGRRASHS</sequence>
<feature type="compositionally biased region" description="Basic and acidic residues" evidence="1">
    <location>
        <begin position="82"/>
        <end position="93"/>
    </location>
</feature>
<feature type="compositionally biased region" description="Low complexity" evidence="1">
    <location>
        <begin position="179"/>
        <end position="217"/>
    </location>
</feature>
<evidence type="ECO:0000313" key="2">
    <source>
        <dbReference type="EMBL" id="CAE0496243.1"/>
    </source>
</evidence>
<feature type="region of interest" description="Disordered" evidence="1">
    <location>
        <begin position="538"/>
        <end position="648"/>
    </location>
</feature>
<gene>
    <name evidence="2" type="ORF">DTER00134_LOCUS11316</name>
</gene>
<feature type="compositionally biased region" description="Low complexity" evidence="1">
    <location>
        <begin position="280"/>
        <end position="311"/>
    </location>
</feature>
<feature type="compositionally biased region" description="Polar residues" evidence="1">
    <location>
        <begin position="94"/>
        <end position="109"/>
    </location>
</feature>
<feature type="compositionally biased region" description="Basic residues" evidence="1">
    <location>
        <begin position="231"/>
        <end position="242"/>
    </location>
</feature>
<name>A0A7S3QXT7_DUNTE</name>
<feature type="compositionally biased region" description="Low complexity" evidence="1">
    <location>
        <begin position="243"/>
        <end position="257"/>
    </location>
</feature>
<feature type="compositionally biased region" description="Polar residues" evidence="1">
    <location>
        <begin position="624"/>
        <end position="637"/>
    </location>
</feature>
<feature type="compositionally biased region" description="Polar residues" evidence="1">
    <location>
        <begin position="120"/>
        <end position="137"/>
    </location>
</feature>
<feature type="compositionally biased region" description="Low complexity" evidence="1">
    <location>
        <begin position="319"/>
        <end position="328"/>
    </location>
</feature>
<feature type="compositionally biased region" description="Low complexity" evidence="1">
    <location>
        <begin position="588"/>
        <end position="607"/>
    </location>
</feature>
<feature type="compositionally biased region" description="Pro residues" evidence="1">
    <location>
        <begin position="58"/>
        <end position="68"/>
    </location>
</feature>
<reference evidence="2" key="1">
    <citation type="submission" date="2021-01" db="EMBL/GenBank/DDBJ databases">
        <authorList>
            <person name="Corre E."/>
            <person name="Pelletier E."/>
            <person name="Niang G."/>
            <person name="Scheremetjew M."/>
            <person name="Finn R."/>
            <person name="Kale V."/>
            <person name="Holt S."/>
            <person name="Cochrane G."/>
            <person name="Meng A."/>
            <person name="Brown T."/>
            <person name="Cohen L."/>
        </authorList>
    </citation>
    <scope>NUCLEOTIDE SEQUENCE</scope>
    <source>
        <strain evidence="2">CCMP1320</strain>
    </source>
</reference>
<organism evidence="2">
    <name type="scientific">Dunaliella tertiolecta</name>
    <name type="common">Green alga</name>
    <dbReference type="NCBI Taxonomy" id="3047"/>
    <lineage>
        <taxon>Eukaryota</taxon>
        <taxon>Viridiplantae</taxon>
        <taxon>Chlorophyta</taxon>
        <taxon>core chlorophytes</taxon>
        <taxon>Chlorophyceae</taxon>
        <taxon>CS clade</taxon>
        <taxon>Chlamydomonadales</taxon>
        <taxon>Dunaliellaceae</taxon>
        <taxon>Dunaliella</taxon>
    </lineage>
</organism>